<feature type="domain" description="IPT/TIG" evidence="2">
    <location>
        <begin position="3"/>
        <end position="89"/>
    </location>
</feature>
<name>A0A9W7GC71_9STRA</name>
<comment type="caution">
    <text evidence="3">The sequence shown here is derived from an EMBL/GenBank/DDBJ whole genome shotgun (WGS) entry which is preliminary data.</text>
</comment>
<accession>A0A9W7GC71</accession>
<evidence type="ECO:0000259" key="2">
    <source>
        <dbReference type="SMART" id="SM00429"/>
    </source>
</evidence>
<dbReference type="InterPro" id="IPR052387">
    <property type="entry name" value="Fibrocystin"/>
</dbReference>
<gene>
    <name evidence="3" type="ORF">TrCOL_g8913</name>
</gene>
<evidence type="ECO:0000313" key="4">
    <source>
        <dbReference type="Proteomes" id="UP001165065"/>
    </source>
</evidence>
<dbReference type="EMBL" id="BRYA01001188">
    <property type="protein sequence ID" value="GMI40209.1"/>
    <property type="molecule type" value="Genomic_DNA"/>
</dbReference>
<keyword evidence="1" id="KW-0732">Signal</keyword>
<keyword evidence="4" id="KW-1185">Reference proteome</keyword>
<dbReference type="PANTHER" id="PTHR46769">
    <property type="entry name" value="POLYCYSTIC KIDNEY AND HEPATIC DISEASE 1 (AUTOSOMAL RECESSIVE)-LIKE 1"/>
    <property type="match status" value="1"/>
</dbReference>
<dbReference type="InterPro" id="IPR013783">
    <property type="entry name" value="Ig-like_fold"/>
</dbReference>
<feature type="domain" description="IPT/TIG" evidence="2">
    <location>
        <begin position="855"/>
        <end position="952"/>
    </location>
</feature>
<dbReference type="InterPro" id="IPR014756">
    <property type="entry name" value="Ig_E-set"/>
</dbReference>
<dbReference type="Proteomes" id="UP001165065">
    <property type="component" value="Unassembled WGS sequence"/>
</dbReference>
<dbReference type="AlphaFoldDB" id="A0A9W7GC71"/>
<feature type="domain" description="IPT/TIG" evidence="2">
    <location>
        <begin position="602"/>
        <end position="688"/>
    </location>
</feature>
<feature type="domain" description="IPT/TIG" evidence="2">
    <location>
        <begin position="339"/>
        <end position="424"/>
    </location>
</feature>
<feature type="domain" description="IPT/TIG" evidence="2">
    <location>
        <begin position="765"/>
        <end position="853"/>
    </location>
</feature>
<feature type="domain" description="IPT/TIG" evidence="2">
    <location>
        <begin position="177"/>
        <end position="263"/>
    </location>
</feature>
<feature type="domain" description="IPT/TIG" evidence="2">
    <location>
        <begin position="512"/>
        <end position="600"/>
    </location>
</feature>
<dbReference type="CDD" id="cd00603">
    <property type="entry name" value="IPT_PCSR"/>
    <property type="match status" value="2"/>
</dbReference>
<feature type="non-terminal residue" evidence="3">
    <location>
        <position position="1"/>
    </location>
</feature>
<dbReference type="OrthoDB" id="125363at2759"/>
<organism evidence="3 4">
    <name type="scientific">Triparma columacea</name>
    <dbReference type="NCBI Taxonomy" id="722753"/>
    <lineage>
        <taxon>Eukaryota</taxon>
        <taxon>Sar</taxon>
        <taxon>Stramenopiles</taxon>
        <taxon>Ochrophyta</taxon>
        <taxon>Bolidophyceae</taxon>
        <taxon>Parmales</taxon>
        <taxon>Triparmaceae</taxon>
        <taxon>Triparma</taxon>
    </lineage>
</organism>
<dbReference type="SMART" id="SM00429">
    <property type="entry name" value="IPT"/>
    <property type="match status" value="9"/>
</dbReference>
<dbReference type="SUPFAM" id="SSF81296">
    <property type="entry name" value="E set domains"/>
    <property type="match status" value="9"/>
</dbReference>
<dbReference type="Gene3D" id="2.60.40.10">
    <property type="entry name" value="Immunoglobulins"/>
    <property type="match status" value="11"/>
</dbReference>
<feature type="domain" description="IPT/TIG" evidence="2">
    <location>
        <begin position="426"/>
        <end position="510"/>
    </location>
</feature>
<sequence>FFAAAVGSISPSSGSIVGGTIVTVTGANFEDTNDLSCLFGTLESPAAVYKSSTEVECEAPLSSSSGFVSLKVTVNGVDYTTDASQFLFLEVAKLISIEPASGSVDGGTSILVTGYGFVDSSQLKCNFGSTSVLGRYISPTQVECESPPSISGAVNVEVSMNGIDFTSSSSTFLYSPPPSASSISPSFGPSSGGTSVTISGNSFELSKDLRCRFGTSDDISASYISFTSIACIAPFSSTDGTVEVSVSNNGLDFFPSSADFEYKPTPLITMITPPSDNIAGGAIVTVTGTNFENTSFLSCLFDGTPSPSTTFVSSTSVTCEVPPITSSSSDNVAFDFLGDPELFSFEPISGATTGGTSVLIIGYNFANTNHLSCKFGEVTSTERLISPIECDTPAAADDMVGLVDVSVSLDGVSFFTLDAQFAYIEPLAIGSIAPQAGPSSGWTEVVISGGNFVFSKDLKCRFDETEVLAVFVSAQAIICVRPSSLEESVAVSVANNGVDFMKWDDAFSIVAAPSITSVVPSKDSIVGGTVVALSGSGFTDTPSNKCIFGFESVAATYISSATLTCTSPPSSTPTASSTVSLEITNDDKDFTTFGNTFQYIKATQITSVSPSFGATSGGTEVTVSGYNFEDRESIKCKFGASEVDGTFLFTTAVACAAPATGAGSVDVEISLNGGVDYTSSSNVDFEFFSDVTIVGITGVLPSRIPESPNLSCKFGDKFVKEMFLSSTQLSCITAPADDVVGDVTVHVCLNCVDFSVDSAYKFDAPIQVDSVTPSFGPILGGTIVRVVVNNVRYTGAVGCRFGDVFVTATFLSAQEIECISPSSGSVGSVDVNITLNGVDYDNAVVGTATFTYVPTPGVLGISPRTGWRDGGVELTLSTKNLVGSGLGSLECSFVSRYGSVRTPVSHVDESLDVVTCLTPPQKQAGAQVVNLDDTVGVSLVYSSSPKSGLYNIFEFPIDFSIFIFIGRSTTRAGQEDNVDWSVRIINVE</sequence>
<evidence type="ECO:0000256" key="1">
    <source>
        <dbReference type="ARBA" id="ARBA00022729"/>
    </source>
</evidence>
<proteinExistence type="predicted"/>
<dbReference type="PANTHER" id="PTHR46769:SF2">
    <property type="entry name" value="FIBROCYSTIN-L ISOFORM 2 PRECURSOR-RELATED"/>
    <property type="match status" value="1"/>
</dbReference>
<protein>
    <recommendedName>
        <fullName evidence="2">IPT/TIG domain-containing protein</fullName>
    </recommendedName>
</protein>
<dbReference type="InterPro" id="IPR002909">
    <property type="entry name" value="IPT_dom"/>
</dbReference>
<dbReference type="CDD" id="cd00102">
    <property type="entry name" value="IPT"/>
    <property type="match status" value="7"/>
</dbReference>
<evidence type="ECO:0000313" key="3">
    <source>
        <dbReference type="EMBL" id="GMI40209.1"/>
    </source>
</evidence>
<feature type="domain" description="IPT/TIG" evidence="2">
    <location>
        <begin position="91"/>
        <end position="175"/>
    </location>
</feature>
<dbReference type="Pfam" id="PF01833">
    <property type="entry name" value="TIG"/>
    <property type="match status" value="9"/>
</dbReference>
<reference evidence="4" key="1">
    <citation type="journal article" date="2023" name="Commun. Biol.">
        <title>Genome analysis of Parmales, the sister group of diatoms, reveals the evolutionary specialization of diatoms from phago-mixotrophs to photoautotrophs.</title>
        <authorList>
            <person name="Ban H."/>
            <person name="Sato S."/>
            <person name="Yoshikawa S."/>
            <person name="Yamada K."/>
            <person name="Nakamura Y."/>
            <person name="Ichinomiya M."/>
            <person name="Sato N."/>
            <person name="Blanc-Mathieu R."/>
            <person name="Endo H."/>
            <person name="Kuwata A."/>
            <person name="Ogata H."/>
        </authorList>
    </citation>
    <scope>NUCLEOTIDE SEQUENCE [LARGE SCALE GENOMIC DNA]</scope>
</reference>